<evidence type="ECO:0000259" key="2">
    <source>
        <dbReference type="Pfam" id="PF07705"/>
    </source>
</evidence>
<evidence type="ECO:0000256" key="1">
    <source>
        <dbReference type="SAM" id="MobiDB-lite"/>
    </source>
</evidence>
<accession>L0AJ38</accession>
<dbReference type="InterPro" id="IPR011635">
    <property type="entry name" value="CARDB"/>
</dbReference>
<protein>
    <submittedName>
        <fullName evidence="4">Uncharacterized protein</fullName>
    </submittedName>
</protein>
<organism evidence="4 5">
    <name type="scientific">Natronobacterium gregoryi (strain ATCC 43098 / DSM 3393 / CCM 3738 / CIP 104747 / IAM 13177 / JCM 8860 / NBRC 102187 / NCIMB 2189 / SP2)</name>
    <dbReference type="NCBI Taxonomy" id="797304"/>
    <lineage>
        <taxon>Archaea</taxon>
        <taxon>Methanobacteriati</taxon>
        <taxon>Methanobacteriota</taxon>
        <taxon>Stenosarchaea group</taxon>
        <taxon>Halobacteria</taxon>
        <taxon>Halobacteriales</taxon>
        <taxon>Natrialbaceae</taxon>
        <taxon>Natronobacterium</taxon>
    </lineage>
</organism>
<dbReference type="EMBL" id="CP003377">
    <property type="protein sequence ID" value="AFZ73918.1"/>
    <property type="molecule type" value="Genomic_DNA"/>
</dbReference>
<feature type="compositionally biased region" description="Acidic residues" evidence="1">
    <location>
        <begin position="1363"/>
        <end position="1374"/>
    </location>
</feature>
<sequence>MRRLRPRAREISVTVTIVFVVTSVVALPLLGGGLVGASEDATVDDSISGGQVGEMTGDGLELLSFESTDAAAIQLQADREETVEAGVDEGIDLAEQQGVEVTDEQREAALEGASEFVPEHEGADDDQVQEATKGAVHGSLVATQEANVTAIQYAVGGAVDGALAQHATVEATQLQRAAKGAAYGAIAQEQRVTVEQIQVATRGGAAGAASEAGERGFENGTEIEEAANGASYGVLEQYQTITVEQRQQVTLEHVQHAATGASAGAIEGVTTDQELEVEGEQSQRADVKQVQKAATGAAKGALVHRQTVTVEQTQSAAWGASAGALKGIQSVTVEQVQQVTITGLQEASFGAATGAIEQSQEATVEQIQAAADGGAHGVLVQQQEVTVTQKQYAAAGAAKGAVESAIQYQVVEIEQIQSAAFGAGEGAVTQQQLVDVTQIQQLARGSADGALSQHQEATVEQIQAGATSASQETARAVQYQRISVTQLQTLTADLAANATAYAVDEGIDDVVEVTQYVEIEIGQRIEEIDELEGEATIVFGDQESEGDAVTIDAVDLSEGGFVAIYDDLAVDADPEAVLGSSAYLEPGAYDDVTVELEASLEESQPLTAVVHHDTTGDETFQYVETDGQEDEPYVSEGGAPILDSAFVTVDEEPAPAPDGTLEVSDQVGDGETLTVEAANASVEYTVSAEYDDERVDSEPFDADTGVENLDLALEPPIEDDTTVDVSVRDAEDDATLASETIEYELEDDPGPVPEAELEVADQRGDGESVTVAEANATVDYAVTVAQEDADDRLVETEPFPAGEGVENESIDLVDPLEDDATLEVSVLDAGDGETLAIDTLEYTLDEEFEVEFVDCTRAEVTDSLEDGDTVAASTGFYTAGGFGNTIAEDFVTIGEDVDAPFTGTIVFEVGDGEGVVEADEEEVVVDVGDYGDYGTTITGISSPEAFPFASIDHPHPEAEACLEETRPELPSISVEETSVVDAGNDDPPTIDVTFGYENPNDASVFVGTELEGTTADEPTDELEPGDNAFTVEWTPETDDERLAWIVDMTIYDYDEVLTAETALAGDIVAVPEEPATFLIDDVTTNSPVQQGEELEVDAAITNVGDEAGTQDVELSLDGEADSSTLDLEADESTTTSLSVATDDFESGESTATISTANDSVDTPVTVEEPEEPATFLIDDITTNSPVQQGEELEVDATITNVGEETGMQDVALAIDGELVDDAELTLEPDESGTVALTTATDGLEPGEYDMTVSTDDDTVAGTAIVDTPATDDGVETGTEPEAPDDGVETGTEPEAPDDGVETGTEPEAPDDGVETGTEPEALDDGTEIPGPGENGADGTDTGTETGDDTGAVGANSIERESEQPETGDDSEATDESVGPEAEPAQTELSDDGPQIKADSTATHSLETAAGVV</sequence>
<feature type="compositionally biased region" description="Low complexity" evidence="1">
    <location>
        <begin position="1336"/>
        <end position="1354"/>
    </location>
</feature>
<dbReference type="Proteomes" id="UP000010468">
    <property type="component" value="Chromosome"/>
</dbReference>
<evidence type="ECO:0000313" key="5">
    <source>
        <dbReference type="Proteomes" id="UP000010468"/>
    </source>
</evidence>
<feature type="region of interest" description="Disordered" evidence="1">
    <location>
        <begin position="1266"/>
        <end position="1412"/>
    </location>
</feature>
<name>L0AJ38_NATGS</name>
<dbReference type="Pfam" id="PF07705">
    <property type="entry name" value="CARDB"/>
    <property type="match status" value="1"/>
</dbReference>
<gene>
    <name evidence="4" type="ordered locus">Natgr_2773</name>
</gene>
<reference evidence="5" key="1">
    <citation type="submission" date="2012-03" db="EMBL/GenBank/DDBJ databases">
        <title>Complete sequence of Natronobacterium gregoryi SP2.</title>
        <authorList>
            <person name="Lucas S."/>
            <person name="Han J."/>
            <person name="Lapidus A."/>
            <person name="Cheng J.-F."/>
            <person name="Goodwin L."/>
            <person name="Pitluck S."/>
            <person name="Peters L."/>
            <person name="Mikhailova N."/>
            <person name="Teshima H."/>
            <person name="Detter J.C."/>
            <person name="Han C."/>
            <person name="Tapia R."/>
            <person name="Land M."/>
            <person name="Hauser L."/>
            <person name="Kyrpides N."/>
            <person name="Ivanova N."/>
            <person name="Pagani I."/>
            <person name="Sproer C."/>
            <person name="Anderson I."/>
            <person name="Woyke T."/>
        </authorList>
    </citation>
    <scope>NUCLEOTIDE SEQUENCE [LARGE SCALE GENOMIC DNA]</scope>
    <source>
        <strain evidence="5">ATCC 43098 / CCM 3738 / NCIMB 2189 / SP2</strain>
    </source>
</reference>
<dbReference type="RefSeq" id="WP_015233700.1">
    <property type="nucleotide sequence ID" value="NC_019792.1"/>
</dbReference>
<dbReference type="eggNOG" id="arCOG07560">
    <property type="taxonomic scope" value="Archaea"/>
</dbReference>
<dbReference type="InterPro" id="IPR055706">
    <property type="entry name" value="Slg1/2_DUF7282"/>
</dbReference>
<feature type="domain" description="DUF7282" evidence="3">
    <location>
        <begin position="535"/>
        <end position="648"/>
    </location>
</feature>
<dbReference type="KEGG" id="nge:Natgr_2773"/>
<evidence type="ECO:0000313" key="4">
    <source>
        <dbReference type="EMBL" id="AFZ73918.1"/>
    </source>
</evidence>
<dbReference type="GeneID" id="14209368"/>
<feature type="domain" description="CARDB" evidence="2">
    <location>
        <begin position="1177"/>
        <end position="1257"/>
    </location>
</feature>
<dbReference type="Gene3D" id="2.60.40.10">
    <property type="entry name" value="Immunoglobulins"/>
    <property type="match status" value="1"/>
</dbReference>
<dbReference type="HOGENOM" id="CLU_250005_0_0_2"/>
<proteinExistence type="predicted"/>
<dbReference type="InterPro" id="IPR013783">
    <property type="entry name" value="Ig-like_fold"/>
</dbReference>
<dbReference type="eggNOG" id="arCOG10180">
    <property type="taxonomic scope" value="Archaea"/>
</dbReference>
<keyword evidence="5" id="KW-1185">Reference proteome</keyword>
<dbReference type="Pfam" id="PF23951">
    <property type="entry name" value="DUF7282"/>
    <property type="match status" value="1"/>
</dbReference>
<evidence type="ECO:0000259" key="3">
    <source>
        <dbReference type="Pfam" id="PF23951"/>
    </source>
</evidence>